<gene>
    <name evidence="10" type="ordered locus">ECU05_0860</name>
</gene>
<dbReference type="GO" id="GO:0019521">
    <property type="term" value="P:D-gluconate metabolic process"/>
    <property type="evidence" value="ECO:0007669"/>
    <property type="project" value="UniProtKB-KW"/>
</dbReference>
<feature type="binding site" description="in other chain" evidence="7">
    <location>
        <position position="251"/>
    </location>
    <ligand>
        <name>substrate</name>
        <note>ligand shared between dimeric partners</note>
    </ligand>
</feature>
<feature type="binding site" description="in other chain" evidence="7">
    <location>
        <position position="184"/>
    </location>
    <ligand>
        <name>substrate</name>
        <note>ligand shared between dimeric partners</note>
    </ligand>
</feature>
<dbReference type="RefSeq" id="NP_597428.2">
    <property type="nucleotide sequence ID" value="NM_001041294.2"/>
</dbReference>
<dbReference type="InterPro" id="IPR036291">
    <property type="entry name" value="NAD(P)-bd_dom_sf"/>
</dbReference>
<dbReference type="Proteomes" id="UP000000819">
    <property type="component" value="Chromosome V"/>
</dbReference>
<dbReference type="InterPro" id="IPR006115">
    <property type="entry name" value="6PGDH_NADP-bd"/>
</dbReference>
<dbReference type="FunCoup" id="Q8SRX1">
    <property type="interactions" value="152"/>
</dbReference>
<proteinExistence type="inferred from homology"/>
<dbReference type="PRINTS" id="PR00076">
    <property type="entry name" value="6PGDHDRGNASE"/>
</dbReference>
<comment type="catalytic activity">
    <reaction evidence="8">
        <text>6-phospho-D-gluconate + NADP(+) = D-ribulose 5-phosphate + CO2 + NADPH</text>
        <dbReference type="Rhea" id="RHEA:10116"/>
        <dbReference type="ChEBI" id="CHEBI:16526"/>
        <dbReference type="ChEBI" id="CHEBI:57783"/>
        <dbReference type="ChEBI" id="CHEBI:58121"/>
        <dbReference type="ChEBI" id="CHEBI:58349"/>
        <dbReference type="ChEBI" id="CHEBI:58759"/>
        <dbReference type="EC" id="1.1.1.44"/>
    </reaction>
</comment>
<sequence>MEIGLIGLGVMGHSLALNIVSRGYRLHVFNRTSSKTDDLVRERRDICPHYSVEDLVVGIKTSPRVILLMLTSGKVVDVFLEELSRYLGKDDVVIDGGNSSYKDTIRRNRYKFGFVGCGISGGEEGARYGPSIMVGCDKDSWEKVQGFLTDISAVEVSGSKRCCVWLGEGGAGHFVKMVHNGIEYGDMAIISETYLVLKSLGLSNMEISSLFDSWNGMESESYLLRISCSILRMENERGSVLDQIADVSGQKGTGMEAVVSSMEMGQPIPAIMEAVASRMVSYAKKKRCWLSERLEGGKGRREMSLDAARRGFYLARMVSCVQGFNLLMRARKKHGWPYTIEDISQVWSNGCILRGKLLDVVRSMGKERQDDFELTSEFVSLCNEYYQDLKEMVLYSTECEVPTPTISSCLMYLNGMKKEEGGGNMIQAMRDYFGAHMVTMKGEDEAVHVRWN</sequence>
<evidence type="ECO:0000256" key="4">
    <source>
        <dbReference type="ARBA" id="ARBA00023064"/>
    </source>
</evidence>
<evidence type="ECO:0000256" key="6">
    <source>
        <dbReference type="PIRSR" id="PIRSR000109-1"/>
    </source>
</evidence>
<evidence type="ECO:0000256" key="3">
    <source>
        <dbReference type="ARBA" id="ARBA00023002"/>
    </source>
</evidence>
<name>Q8SRX1_ENCCU</name>
<organism evidence="10 11">
    <name type="scientific">Encephalitozoon cuniculi (strain GB-M1)</name>
    <name type="common">Microsporidian parasite</name>
    <dbReference type="NCBI Taxonomy" id="284813"/>
    <lineage>
        <taxon>Eukaryota</taxon>
        <taxon>Fungi</taxon>
        <taxon>Fungi incertae sedis</taxon>
        <taxon>Microsporidia</taxon>
        <taxon>Unikaryonidae</taxon>
        <taxon>Encephalitozoon</taxon>
    </lineage>
</organism>
<dbReference type="KEGG" id="ecu:ECU05_0860"/>
<dbReference type="HOGENOM" id="CLU_024540_4_1_1"/>
<feature type="binding site" description="in other chain" evidence="7">
    <location>
        <begin position="179"/>
        <end position="180"/>
    </location>
    <ligand>
        <name>substrate</name>
        <note>ligand shared between dimeric partners</note>
    </ligand>
</feature>
<accession>Q8SRX1</accession>
<dbReference type="GO" id="GO:0050661">
    <property type="term" value="F:NADP binding"/>
    <property type="evidence" value="ECO:0007669"/>
    <property type="project" value="InterPro"/>
</dbReference>
<dbReference type="GeneID" id="859093"/>
<feature type="active site" description="Proton acceptor" evidence="6">
    <location>
        <position position="183"/>
    </location>
</feature>
<evidence type="ECO:0000313" key="11">
    <source>
        <dbReference type="Proteomes" id="UP000000819"/>
    </source>
</evidence>
<keyword evidence="8" id="KW-0521">NADP</keyword>
<dbReference type="PANTHER" id="PTHR11811">
    <property type="entry name" value="6-PHOSPHOGLUCONATE DEHYDROGENASE"/>
    <property type="match status" value="1"/>
</dbReference>
<dbReference type="InterPro" id="IPR006113">
    <property type="entry name" value="6PGDH_Gnd/GntZ"/>
</dbReference>
<dbReference type="Pfam" id="PF00393">
    <property type="entry name" value="6PGD"/>
    <property type="match status" value="1"/>
</dbReference>
<evidence type="ECO:0000256" key="7">
    <source>
        <dbReference type="PIRSR" id="PIRSR000109-2"/>
    </source>
</evidence>
<evidence type="ECO:0000256" key="5">
    <source>
        <dbReference type="ARBA" id="ARBA00023126"/>
    </source>
</evidence>
<dbReference type="Pfam" id="PF03446">
    <property type="entry name" value="NAD_binding_2"/>
    <property type="match status" value="1"/>
</dbReference>
<dbReference type="STRING" id="284813.Q8SRX1"/>
<dbReference type="UniPathway" id="UPA00115">
    <property type="reaction ID" value="UER00410"/>
</dbReference>
<dbReference type="VEuPathDB" id="MicrosporidiaDB:ECU05_0860"/>
<dbReference type="Gene3D" id="3.40.50.720">
    <property type="entry name" value="NAD(P)-binding Rossmann-like Domain"/>
    <property type="match status" value="1"/>
</dbReference>
<dbReference type="EC" id="1.1.1.44" evidence="8"/>
<dbReference type="SUPFAM" id="SSF48179">
    <property type="entry name" value="6-phosphogluconate dehydrogenase C-terminal domain-like"/>
    <property type="match status" value="1"/>
</dbReference>
<feature type="binding site" description="in other chain" evidence="7">
    <location>
        <begin position="120"/>
        <end position="122"/>
    </location>
    <ligand>
        <name>substrate</name>
        <note>ligand shared between dimeric partners</note>
    </ligand>
</feature>
<feature type="domain" description="6-phosphogluconate dehydrogenase C-terminal" evidence="9">
    <location>
        <begin position="172"/>
        <end position="452"/>
    </location>
</feature>
<comment type="similarity">
    <text evidence="2 8">Belongs to the 6-phosphogluconate dehydrogenase family.</text>
</comment>
<keyword evidence="4 8" id="KW-0311">Gluconate utilization</keyword>
<dbReference type="InterPro" id="IPR006114">
    <property type="entry name" value="6PGDH_C"/>
</dbReference>
<keyword evidence="5 8" id="KW-0570">Pentose shunt</keyword>
<dbReference type="EMBL" id="AL590445">
    <property type="protein sequence ID" value="CAD26605.2"/>
    <property type="molecule type" value="Genomic_DNA"/>
</dbReference>
<dbReference type="PIRSF" id="PIRSF000109">
    <property type="entry name" value="6PGD"/>
    <property type="match status" value="1"/>
</dbReference>
<dbReference type="InterPro" id="IPR006183">
    <property type="entry name" value="Pgluconate_DH"/>
</dbReference>
<dbReference type="GO" id="GO:0004616">
    <property type="term" value="F:phosphogluconate dehydrogenase (decarboxylating) activity"/>
    <property type="evidence" value="ECO:0007669"/>
    <property type="project" value="UniProtKB-EC"/>
</dbReference>
<evidence type="ECO:0000256" key="2">
    <source>
        <dbReference type="ARBA" id="ARBA00008419"/>
    </source>
</evidence>
<dbReference type="OrthoDB" id="434986at2759"/>
<evidence type="ECO:0000259" key="9">
    <source>
        <dbReference type="SMART" id="SM01350"/>
    </source>
</evidence>
<reference evidence="10 11" key="1">
    <citation type="journal article" date="2001" name="Nature">
        <title>Genome sequence and gene compaction of the eukaryote parasite Encephalitozoon cuniculi.</title>
        <authorList>
            <person name="Katinka M.D."/>
            <person name="Duprat S."/>
            <person name="Cornillot E."/>
            <person name="Metenier G."/>
            <person name="Thomarat F."/>
            <person name="Prensier G."/>
            <person name="Barbe V."/>
            <person name="Peyretaillade E."/>
            <person name="Brottier P."/>
            <person name="Wincker P."/>
            <person name="Delbac F."/>
            <person name="El Alaoui H."/>
            <person name="Peyret P."/>
            <person name="Saurin W."/>
            <person name="Gouy M."/>
            <person name="Weissenbach J."/>
            <person name="Vivares C.P."/>
        </authorList>
    </citation>
    <scope>NUCLEOTIDE SEQUENCE [LARGE SCALE GENOMIC DNA]</scope>
    <source>
        <strain evidence="10 11">GB-M1</strain>
    </source>
</reference>
<dbReference type="SMART" id="SM01350">
    <property type="entry name" value="6PGD"/>
    <property type="match status" value="1"/>
</dbReference>
<reference evidence="10 11" key="2">
    <citation type="journal article" date="2009" name="BMC Genomics">
        <title>Identification of transcriptional signals in Encephalitozoon cuniculi widespread among Microsporidia phylum: support for accurate structural genome annotation.</title>
        <authorList>
            <person name="Peyretaillade E."/>
            <person name="Goncalves O."/>
            <person name="Terrat S."/>
            <person name="Dugat-Bony E."/>
            <person name="Wincker P."/>
            <person name="Cornman R.S."/>
            <person name="Evans J.D."/>
            <person name="Delbac F."/>
            <person name="Peyret P."/>
        </authorList>
    </citation>
    <scope>NUCLEOTIDE SEQUENCE [LARGE SCALE GENOMIC DNA]</scope>
    <source>
        <strain evidence="10 11">GB-M1</strain>
    </source>
</reference>
<protein>
    <recommendedName>
        <fullName evidence="8">6-phosphogluconate dehydrogenase, decarboxylating</fullName>
        <ecNumber evidence="8">1.1.1.44</ecNumber>
    </recommendedName>
</protein>
<evidence type="ECO:0000256" key="8">
    <source>
        <dbReference type="RuleBase" id="RU000485"/>
    </source>
</evidence>
<dbReference type="InterPro" id="IPR013328">
    <property type="entry name" value="6PGD_dom2"/>
</dbReference>
<evidence type="ECO:0000313" key="10">
    <source>
        <dbReference type="EMBL" id="CAD26605.2"/>
    </source>
</evidence>
<dbReference type="GO" id="GO:0006098">
    <property type="term" value="P:pentose-phosphate shunt"/>
    <property type="evidence" value="ECO:0007669"/>
    <property type="project" value="UniProtKB-UniPathway"/>
</dbReference>
<keyword evidence="11" id="KW-1185">Reference proteome</keyword>
<dbReference type="AlphaFoldDB" id="Q8SRX1"/>
<dbReference type="SUPFAM" id="SSF51735">
    <property type="entry name" value="NAD(P)-binding Rossmann-fold domains"/>
    <property type="match status" value="1"/>
</dbReference>
<dbReference type="InterPro" id="IPR008927">
    <property type="entry name" value="6-PGluconate_DH-like_C_sf"/>
</dbReference>
<feature type="binding site" description="in other chain" evidence="7">
    <location>
        <position position="278"/>
    </location>
    <ligand>
        <name>substrate</name>
        <note>ligand shared between dimeric partners</note>
    </ligand>
</feature>
<feature type="active site" description="Proton acceptor" evidence="6">
    <location>
        <position position="176"/>
    </location>
</feature>
<dbReference type="NCBIfam" id="TIGR00873">
    <property type="entry name" value="gnd"/>
    <property type="match status" value="1"/>
</dbReference>
<comment type="pathway">
    <text evidence="1 8">Carbohydrate degradation; pentose phosphate pathway; D-ribulose 5-phosphate from D-glucose 6-phosphate (oxidative stage): step 3/3.</text>
</comment>
<dbReference type="InParanoid" id="Q8SRX1"/>
<feature type="binding site" evidence="7">
    <location>
        <position position="430"/>
    </location>
    <ligand>
        <name>substrate</name>
        <note>ligand shared between dimeric partners</note>
    </ligand>
</feature>
<feature type="binding site" description="in other chain" evidence="7">
    <location>
        <position position="98"/>
    </location>
    <ligand>
        <name>substrate</name>
        <note>ligand shared between dimeric partners</note>
    </ligand>
</feature>
<evidence type="ECO:0000256" key="1">
    <source>
        <dbReference type="ARBA" id="ARBA00004874"/>
    </source>
</evidence>
<keyword evidence="3 8" id="KW-0560">Oxidoreductase</keyword>
<feature type="binding site" evidence="7">
    <location>
        <position position="436"/>
    </location>
    <ligand>
        <name>substrate</name>
        <note>ligand shared between dimeric partners</note>
    </ligand>
</feature>
<dbReference type="NCBIfam" id="NF006765">
    <property type="entry name" value="PRK09287.1"/>
    <property type="match status" value="1"/>
</dbReference>
<dbReference type="Gene3D" id="1.20.5.320">
    <property type="entry name" value="6-Phosphogluconate Dehydrogenase, domain 3"/>
    <property type="match status" value="1"/>
</dbReference>
<dbReference type="Gene3D" id="1.10.1040.10">
    <property type="entry name" value="N-(1-d-carboxylethyl)-l-norvaline Dehydrogenase, domain 2"/>
    <property type="match status" value="1"/>
</dbReference>